<organism evidence="1 2">
    <name type="scientific">Filimonas lacunae</name>
    <dbReference type="NCBI Taxonomy" id="477680"/>
    <lineage>
        <taxon>Bacteria</taxon>
        <taxon>Pseudomonadati</taxon>
        <taxon>Bacteroidota</taxon>
        <taxon>Chitinophagia</taxon>
        <taxon>Chitinophagales</taxon>
        <taxon>Chitinophagaceae</taxon>
        <taxon>Filimonas</taxon>
    </lineage>
</organism>
<dbReference type="RefSeq" id="WP_096511281.1">
    <property type="nucleotide sequence ID" value="NZ_AP017422.1"/>
</dbReference>
<dbReference type="AlphaFoldDB" id="A0A173MN57"/>
<dbReference type="PANTHER" id="PTHR21180">
    <property type="entry name" value="ENDONUCLEASE/EXONUCLEASE/PHOSPHATASE FAMILY DOMAIN-CONTAINING PROTEIN 1"/>
    <property type="match status" value="1"/>
</dbReference>
<reference evidence="2" key="1">
    <citation type="submission" date="2017-01" db="EMBL/GenBank/DDBJ databases">
        <authorList>
            <person name="Varghese N."/>
            <person name="Submissions S."/>
        </authorList>
    </citation>
    <scope>NUCLEOTIDE SEQUENCE [LARGE SCALE GENOMIC DNA]</scope>
    <source>
        <strain evidence="2">DSM 21054</strain>
    </source>
</reference>
<protein>
    <submittedName>
        <fullName evidence="1">DNA uptake protein ComE</fullName>
    </submittedName>
</protein>
<evidence type="ECO:0000313" key="1">
    <source>
        <dbReference type="EMBL" id="SIS66886.1"/>
    </source>
</evidence>
<dbReference type="Gene3D" id="1.10.150.280">
    <property type="entry name" value="AF1531-like domain"/>
    <property type="match status" value="1"/>
</dbReference>
<dbReference type="STRING" id="477680.SAMN05421788_101521"/>
<dbReference type="InterPro" id="IPR051675">
    <property type="entry name" value="Endo/Exo/Phosphatase_dom_1"/>
</dbReference>
<dbReference type="KEGG" id="fln:FLA_5121"/>
<accession>A0A173MN57</accession>
<proteinExistence type="predicted"/>
<dbReference type="SUPFAM" id="SSF47781">
    <property type="entry name" value="RuvA domain 2-like"/>
    <property type="match status" value="2"/>
</dbReference>
<evidence type="ECO:0000313" key="2">
    <source>
        <dbReference type="Proteomes" id="UP000186917"/>
    </source>
</evidence>
<dbReference type="InterPro" id="IPR010994">
    <property type="entry name" value="RuvA_2-like"/>
</dbReference>
<dbReference type="Gene3D" id="1.10.150.320">
    <property type="entry name" value="Photosystem II 12 kDa extrinsic protein"/>
    <property type="match status" value="1"/>
</dbReference>
<dbReference type="Pfam" id="PF12836">
    <property type="entry name" value="HHH_3"/>
    <property type="match status" value="2"/>
</dbReference>
<gene>
    <name evidence="1" type="ORF">SAMN05421788_101521</name>
</gene>
<keyword evidence="2" id="KW-1185">Reference proteome</keyword>
<sequence length="231" mass="25683">MKTQAWKEYLYFSRKERAAVLILLLITITCCLLPRWVKTSPVPPRLATVILQQSSDSLHLMAAPPSTEVRPVNSTVAKASLFAFNPNTLPLEGWLQLGLSPKVAHTIINYRNKGGHFYKPDDIRKIYGLPEAEASRLLPYIQLPANVPVAIPGTPYSSKHAVSIDINTATAEDWKRFPGIGEVLSKRIVAFRNSVGGFTSIDQVAQTYGIKDSVFLLMKPYLQLHSIPSKE</sequence>
<name>A0A173MN57_9BACT</name>
<dbReference type="OrthoDB" id="981124at2"/>
<dbReference type="Proteomes" id="UP000186917">
    <property type="component" value="Unassembled WGS sequence"/>
</dbReference>
<dbReference type="PANTHER" id="PTHR21180:SF32">
    <property type="entry name" value="ENDONUCLEASE_EXONUCLEASE_PHOSPHATASE FAMILY DOMAIN-CONTAINING PROTEIN 1"/>
    <property type="match status" value="1"/>
</dbReference>
<dbReference type="EMBL" id="FTOR01000001">
    <property type="protein sequence ID" value="SIS66886.1"/>
    <property type="molecule type" value="Genomic_DNA"/>
</dbReference>